<name>A0A1I8FGL5_9PLAT</name>
<dbReference type="InterPro" id="IPR018163">
    <property type="entry name" value="Thr/Ala-tRNA-synth_IIc_edit"/>
</dbReference>
<feature type="region of interest" description="Disordered" evidence="1">
    <location>
        <begin position="98"/>
        <end position="122"/>
    </location>
</feature>
<sequence length="202" mass="22216">MHRPLNTSCSLAFLNFKTPGSKEEADGIKLCNTALWRSGSLLIGSVFETAFKEAYNVKLISFPIPYIKSGSFVYDCQVSRGWQRRAANMESQPIGIAWPQPSSRAANGGRSRLPTDGRTRPPYCSPSPDQILTVYRVGNFVDLSSGPMISRTGLIGRFAFAAVHQIDAPDFGQLMRVQGFAVPRAFLTHFSSVELLEQRAAV</sequence>
<dbReference type="Proteomes" id="UP000095280">
    <property type="component" value="Unplaced"/>
</dbReference>
<evidence type="ECO:0000313" key="3">
    <source>
        <dbReference type="WBParaSite" id="maker-unitig_33184-snap-gene-0.2-mRNA-1"/>
    </source>
</evidence>
<dbReference type="AlphaFoldDB" id="A0A1I8FGL5"/>
<dbReference type="Gene3D" id="3.30.980.10">
    <property type="entry name" value="Threonyl-trna Synthetase, Chain A, domain 2"/>
    <property type="match status" value="1"/>
</dbReference>
<accession>A0A1I8FGL5</accession>
<reference evidence="3" key="1">
    <citation type="submission" date="2016-11" db="UniProtKB">
        <authorList>
            <consortium name="WormBaseParasite"/>
        </authorList>
    </citation>
    <scope>IDENTIFICATION</scope>
</reference>
<proteinExistence type="predicted"/>
<protein>
    <submittedName>
        <fullName evidence="3">Uncharacterized protein</fullName>
    </submittedName>
</protein>
<dbReference type="GO" id="GO:0000166">
    <property type="term" value="F:nucleotide binding"/>
    <property type="evidence" value="ECO:0007669"/>
    <property type="project" value="InterPro"/>
</dbReference>
<evidence type="ECO:0000313" key="2">
    <source>
        <dbReference type="Proteomes" id="UP000095280"/>
    </source>
</evidence>
<dbReference type="WBParaSite" id="maker-unitig_33184-snap-gene-0.2-mRNA-1">
    <property type="protein sequence ID" value="maker-unitig_33184-snap-gene-0.2-mRNA-1"/>
    <property type="gene ID" value="maker-unitig_33184-snap-gene-0.2"/>
</dbReference>
<evidence type="ECO:0000256" key="1">
    <source>
        <dbReference type="SAM" id="MobiDB-lite"/>
    </source>
</evidence>
<keyword evidence="2" id="KW-1185">Reference proteome</keyword>
<organism evidence="2 3">
    <name type="scientific">Macrostomum lignano</name>
    <dbReference type="NCBI Taxonomy" id="282301"/>
    <lineage>
        <taxon>Eukaryota</taxon>
        <taxon>Metazoa</taxon>
        <taxon>Spiralia</taxon>
        <taxon>Lophotrochozoa</taxon>
        <taxon>Platyhelminthes</taxon>
        <taxon>Rhabditophora</taxon>
        <taxon>Macrostomorpha</taxon>
        <taxon>Macrostomida</taxon>
        <taxon>Macrostomidae</taxon>
        <taxon>Macrostomum</taxon>
    </lineage>
</organism>
<dbReference type="SUPFAM" id="SSF55186">
    <property type="entry name" value="ThrRS/AlaRS common domain"/>
    <property type="match status" value="1"/>
</dbReference>